<sequence>MQFPQLLCTIFIVLLFACSISESQNCDDPLKTITVSLSGEANFRTIQSAIDSVPIQNSQWIHIQISPGVYNLHLYKGLIKNGVVHIQYREQVLIPMNKPCIYLEGAGSLHTHIEWNDHLNATFCTEANNTIAKGITFTNTLNHPITLDESNITQAVAAQINADKCAFFHCAFLGVQDTLWDCYGRHYYHGCYIQGGIDFIFGNGQSIFEESIINFSMGKNGPKWNGIITAQERDSPNDPSGFVFKNCNITGTTGGKALLGRSLRAYARVIIANSFLSDVVLPIGWNARTFLGHEKTITFVELGNKGPGADQTKRVRWIKHLSESELLQFLNITFIDKEGWIAKLPKSIFI</sequence>
<evidence type="ECO:0000259" key="12">
    <source>
        <dbReference type="Pfam" id="PF01095"/>
    </source>
</evidence>
<evidence type="ECO:0000256" key="6">
    <source>
        <dbReference type="ARBA" id="ARBA00022801"/>
    </source>
</evidence>
<dbReference type="AlphaFoldDB" id="A0A8B8LQQ7"/>
<keyword evidence="7" id="KW-0063">Aspartyl esterase</keyword>
<evidence type="ECO:0000256" key="10">
    <source>
        <dbReference type="ARBA" id="ARBA00057335"/>
    </source>
</evidence>
<evidence type="ECO:0000256" key="3">
    <source>
        <dbReference type="ARBA" id="ARBA00008891"/>
    </source>
</evidence>
<feature type="signal peptide" evidence="11">
    <location>
        <begin position="1"/>
        <end position="23"/>
    </location>
</feature>
<dbReference type="KEGG" id="aprc:113866591"/>
<dbReference type="Pfam" id="PF01095">
    <property type="entry name" value="Pectinesterase"/>
    <property type="match status" value="1"/>
</dbReference>
<evidence type="ECO:0000313" key="13">
    <source>
        <dbReference type="Proteomes" id="UP000694853"/>
    </source>
</evidence>
<comment type="subcellular location">
    <subcellularLocation>
        <location evidence="1">Secreted</location>
        <location evidence="1">Cell wall</location>
    </subcellularLocation>
</comment>
<reference evidence="14" key="2">
    <citation type="submission" date="2025-08" db="UniProtKB">
        <authorList>
            <consortium name="RefSeq"/>
        </authorList>
    </citation>
    <scope>IDENTIFICATION</scope>
    <source>
        <tissue evidence="14">Young leaves</tissue>
    </source>
</reference>
<evidence type="ECO:0000256" key="11">
    <source>
        <dbReference type="SAM" id="SignalP"/>
    </source>
</evidence>
<dbReference type="InterPro" id="IPR000070">
    <property type="entry name" value="Pectinesterase_cat"/>
</dbReference>
<keyword evidence="6" id="KW-0378">Hydrolase</keyword>
<dbReference type="Gene3D" id="2.160.20.10">
    <property type="entry name" value="Single-stranded right-handed beta-helix, Pectin lyase-like"/>
    <property type="match status" value="1"/>
</dbReference>
<dbReference type="FunFam" id="2.160.20.10:FF:000013">
    <property type="entry name" value="Pectinesterase"/>
    <property type="match status" value="1"/>
</dbReference>
<dbReference type="OrthoDB" id="2019149at2759"/>
<accession>A0A8B8LQQ7</accession>
<dbReference type="PANTHER" id="PTHR31321:SF134">
    <property type="entry name" value="PECTINESTERASE"/>
    <property type="match status" value="1"/>
</dbReference>
<evidence type="ECO:0000256" key="7">
    <source>
        <dbReference type="ARBA" id="ARBA00023085"/>
    </source>
</evidence>
<comment type="pathway">
    <text evidence="2">Glycan metabolism; pectin degradation; 2-dehydro-3-deoxy-D-gluconate from pectin: step 1/5.</text>
</comment>
<dbReference type="SUPFAM" id="SSF51126">
    <property type="entry name" value="Pectin lyase-like"/>
    <property type="match status" value="1"/>
</dbReference>
<proteinExistence type="inferred from homology"/>
<gene>
    <name evidence="14" type="primary">LOC113866591</name>
</gene>
<dbReference type="GO" id="GO:0042545">
    <property type="term" value="P:cell wall modification"/>
    <property type="evidence" value="ECO:0007669"/>
    <property type="project" value="InterPro"/>
</dbReference>
<evidence type="ECO:0000256" key="4">
    <source>
        <dbReference type="ARBA" id="ARBA00013229"/>
    </source>
</evidence>
<evidence type="ECO:0000256" key="1">
    <source>
        <dbReference type="ARBA" id="ARBA00004191"/>
    </source>
</evidence>
<dbReference type="PANTHER" id="PTHR31321">
    <property type="entry name" value="ACYL-COA THIOESTER HYDROLASE YBHC-RELATED"/>
    <property type="match status" value="1"/>
</dbReference>
<keyword evidence="5" id="KW-0964">Secreted</keyword>
<dbReference type="Proteomes" id="UP000694853">
    <property type="component" value="Unplaced"/>
</dbReference>
<evidence type="ECO:0000313" key="14">
    <source>
        <dbReference type="RefSeq" id="XP_027357214.1"/>
    </source>
</evidence>
<evidence type="ECO:0000256" key="2">
    <source>
        <dbReference type="ARBA" id="ARBA00005184"/>
    </source>
</evidence>
<dbReference type="InterPro" id="IPR011050">
    <property type="entry name" value="Pectin_lyase_fold/virulence"/>
</dbReference>
<name>A0A8B8LQQ7_ABRPR</name>
<evidence type="ECO:0000256" key="8">
    <source>
        <dbReference type="ARBA" id="ARBA00023180"/>
    </source>
</evidence>
<protein>
    <recommendedName>
        <fullName evidence="4">pectinesterase</fullName>
        <ecNumber evidence="4">3.1.1.11</ecNumber>
    </recommendedName>
</protein>
<dbReference type="InterPro" id="IPR012334">
    <property type="entry name" value="Pectin_lyas_fold"/>
</dbReference>
<comment type="function">
    <text evidence="10">Acts in the modification of cell walls via demethylesterification of cell wall pectin.</text>
</comment>
<dbReference type="RefSeq" id="XP_027357214.1">
    <property type="nucleotide sequence ID" value="XM_027501413.1"/>
</dbReference>
<feature type="domain" description="Pectinesterase catalytic" evidence="12">
    <location>
        <begin position="33"/>
        <end position="336"/>
    </location>
</feature>
<dbReference type="GO" id="GO:0045490">
    <property type="term" value="P:pectin catabolic process"/>
    <property type="evidence" value="ECO:0007669"/>
    <property type="project" value="UniProtKB-UniPathway"/>
</dbReference>
<keyword evidence="11" id="KW-0732">Signal</keyword>
<organism evidence="13 14">
    <name type="scientific">Abrus precatorius</name>
    <name type="common">Indian licorice</name>
    <name type="synonym">Glycine abrus</name>
    <dbReference type="NCBI Taxonomy" id="3816"/>
    <lineage>
        <taxon>Eukaryota</taxon>
        <taxon>Viridiplantae</taxon>
        <taxon>Streptophyta</taxon>
        <taxon>Embryophyta</taxon>
        <taxon>Tracheophyta</taxon>
        <taxon>Spermatophyta</taxon>
        <taxon>Magnoliopsida</taxon>
        <taxon>eudicotyledons</taxon>
        <taxon>Gunneridae</taxon>
        <taxon>Pentapetalae</taxon>
        <taxon>rosids</taxon>
        <taxon>fabids</taxon>
        <taxon>Fabales</taxon>
        <taxon>Fabaceae</taxon>
        <taxon>Papilionoideae</taxon>
        <taxon>50 kb inversion clade</taxon>
        <taxon>NPAAA clade</taxon>
        <taxon>indigoferoid/millettioid clade</taxon>
        <taxon>Abreae</taxon>
        <taxon>Abrus</taxon>
    </lineage>
</organism>
<dbReference type="GO" id="GO:0030599">
    <property type="term" value="F:pectinesterase activity"/>
    <property type="evidence" value="ECO:0007669"/>
    <property type="project" value="UniProtKB-EC"/>
</dbReference>
<reference evidence="13" key="1">
    <citation type="journal article" date="2019" name="Toxins">
        <title>Detection of Abrin-Like and Prepropulchellin-Like Toxin Genes and Transcripts Using Whole Genome Sequencing and Full-Length Transcript Sequencing of Abrus precatorius.</title>
        <authorList>
            <person name="Hovde B.T."/>
            <person name="Daligault H.E."/>
            <person name="Hanschen E.R."/>
            <person name="Kunde Y.A."/>
            <person name="Johnson M.B."/>
            <person name="Starkenburg S.R."/>
            <person name="Johnson S.L."/>
        </authorList>
    </citation>
    <scope>NUCLEOTIDE SEQUENCE [LARGE SCALE GENOMIC DNA]</scope>
</reference>
<comment type="similarity">
    <text evidence="3">Belongs to the pectinesterase family.</text>
</comment>
<dbReference type="GeneID" id="113866591"/>
<evidence type="ECO:0000256" key="9">
    <source>
        <dbReference type="ARBA" id="ARBA00047928"/>
    </source>
</evidence>
<feature type="chain" id="PRO_5034528174" description="pectinesterase" evidence="11">
    <location>
        <begin position="24"/>
        <end position="350"/>
    </location>
</feature>
<keyword evidence="8" id="KW-0325">Glycoprotein</keyword>
<dbReference type="EC" id="3.1.1.11" evidence="4"/>
<evidence type="ECO:0000256" key="5">
    <source>
        <dbReference type="ARBA" id="ARBA00022512"/>
    </source>
</evidence>
<comment type="catalytic activity">
    <reaction evidence="9">
        <text>[(1-&gt;4)-alpha-D-galacturonosyl methyl ester](n) + n H2O = [(1-&gt;4)-alpha-D-galacturonosyl](n) + n methanol + n H(+)</text>
        <dbReference type="Rhea" id="RHEA:22380"/>
        <dbReference type="Rhea" id="RHEA-COMP:14570"/>
        <dbReference type="Rhea" id="RHEA-COMP:14573"/>
        <dbReference type="ChEBI" id="CHEBI:15377"/>
        <dbReference type="ChEBI" id="CHEBI:15378"/>
        <dbReference type="ChEBI" id="CHEBI:17790"/>
        <dbReference type="ChEBI" id="CHEBI:140522"/>
        <dbReference type="ChEBI" id="CHEBI:140523"/>
        <dbReference type="EC" id="3.1.1.11"/>
    </reaction>
</comment>
<keyword evidence="13" id="KW-1185">Reference proteome</keyword>
<dbReference type="UniPathway" id="UPA00545">
    <property type="reaction ID" value="UER00823"/>
</dbReference>
<keyword evidence="5" id="KW-0134">Cell wall</keyword>